<protein>
    <submittedName>
        <fullName evidence="4">Uncharacterized protein</fullName>
    </submittedName>
</protein>
<dbReference type="Pfam" id="PF22562">
    <property type="entry name" value="UBA_7"/>
    <property type="match status" value="2"/>
</dbReference>
<dbReference type="OrthoDB" id="336240at2759"/>
<feature type="region of interest" description="Disordered" evidence="1">
    <location>
        <begin position="399"/>
        <end position="535"/>
    </location>
</feature>
<dbReference type="SUPFAM" id="SSF46934">
    <property type="entry name" value="UBA-like"/>
    <property type="match status" value="2"/>
</dbReference>
<dbReference type="EMBL" id="SIDB01000004">
    <property type="protein sequence ID" value="KAI3433396.1"/>
    <property type="molecule type" value="Genomic_DNA"/>
</dbReference>
<feature type="compositionally biased region" description="Acidic residues" evidence="1">
    <location>
        <begin position="214"/>
        <end position="270"/>
    </location>
</feature>
<organism evidence="4 5">
    <name type="scientific">Chlorella vulgaris</name>
    <name type="common">Green alga</name>
    <dbReference type="NCBI Taxonomy" id="3077"/>
    <lineage>
        <taxon>Eukaryota</taxon>
        <taxon>Viridiplantae</taxon>
        <taxon>Chlorophyta</taxon>
        <taxon>core chlorophytes</taxon>
        <taxon>Trebouxiophyceae</taxon>
        <taxon>Chlorellales</taxon>
        <taxon>Chlorellaceae</taxon>
        <taxon>Chlorella clade</taxon>
        <taxon>Chlorella</taxon>
    </lineage>
</organism>
<evidence type="ECO:0000313" key="5">
    <source>
        <dbReference type="Proteomes" id="UP001055712"/>
    </source>
</evidence>
<dbReference type="InterPro" id="IPR000626">
    <property type="entry name" value="Ubiquitin-like_dom"/>
</dbReference>
<dbReference type="PROSITE" id="PS50030">
    <property type="entry name" value="UBA"/>
    <property type="match status" value="2"/>
</dbReference>
<dbReference type="InterPro" id="IPR052476">
    <property type="entry name" value="UBAC1"/>
</dbReference>
<feature type="region of interest" description="Disordered" evidence="1">
    <location>
        <begin position="201"/>
        <end position="281"/>
    </location>
</feature>
<gene>
    <name evidence="4" type="ORF">D9Q98_003212</name>
</gene>
<dbReference type="InterPro" id="IPR015940">
    <property type="entry name" value="UBA"/>
</dbReference>
<name>A0A9D4YYT3_CHLVU</name>
<dbReference type="PROSITE" id="PS50053">
    <property type="entry name" value="UBIQUITIN_2"/>
    <property type="match status" value="1"/>
</dbReference>
<proteinExistence type="predicted"/>
<feature type="compositionally biased region" description="Low complexity" evidence="1">
    <location>
        <begin position="411"/>
        <end position="421"/>
    </location>
</feature>
<dbReference type="PANTHER" id="PTHR46738:SF1">
    <property type="entry name" value="UBIQUITIN-ASSOCIATED DOMAIN-CONTAINING PROTEIN 1"/>
    <property type="match status" value="1"/>
</dbReference>
<dbReference type="AlphaFoldDB" id="A0A9D4YYT3"/>
<evidence type="ECO:0000259" key="3">
    <source>
        <dbReference type="PROSITE" id="PS50053"/>
    </source>
</evidence>
<dbReference type="GO" id="GO:0000151">
    <property type="term" value="C:ubiquitin ligase complex"/>
    <property type="evidence" value="ECO:0007669"/>
    <property type="project" value="TreeGrafter"/>
</dbReference>
<accession>A0A9D4YYT3</accession>
<feature type="region of interest" description="Disordered" evidence="1">
    <location>
        <begin position="110"/>
        <end position="135"/>
    </location>
</feature>
<reference evidence="4" key="1">
    <citation type="journal article" date="2019" name="Plant J.">
        <title>Chlorella vulgaris genome assembly and annotation reveals the molecular basis for metabolic acclimation to high light conditions.</title>
        <authorList>
            <person name="Cecchin M."/>
            <person name="Marcolungo L."/>
            <person name="Rossato M."/>
            <person name="Girolomoni L."/>
            <person name="Cosentino E."/>
            <person name="Cuine S."/>
            <person name="Li-Beisson Y."/>
            <person name="Delledonne M."/>
            <person name="Ballottari M."/>
        </authorList>
    </citation>
    <scope>NUCLEOTIDE SEQUENCE</scope>
    <source>
        <strain evidence="4">211/11P</strain>
    </source>
</reference>
<comment type="caution">
    <text evidence="4">The sequence shown here is derived from an EMBL/GenBank/DDBJ whole genome shotgun (WGS) entry which is preliminary data.</text>
</comment>
<dbReference type="Proteomes" id="UP001055712">
    <property type="component" value="Unassembled WGS sequence"/>
</dbReference>
<dbReference type="PANTHER" id="PTHR46738">
    <property type="entry name" value="UBIQUITIN-ASSOCIATED DOMAIN-CONTAINING PROTEIN 1"/>
    <property type="match status" value="1"/>
</dbReference>
<feature type="domain" description="UBA" evidence="2">
    <location>
        <begin position="352"/>
        <end position="392"/>
    </location>
</feature>
<evidence type="ECO:0000256" key="1">
    <source>
        <dbReference type="SAM" id="MobiDB-lite"/>
    </source>
</evidence>
<keyword evidence="5" id="KW-1185">Reference proteome</keyword>
<dbReference type="CDD" id="cd17039">
    <property type="entry name" value="Ubl_ubiquitin_like"/>
    <property type="match status" value="1"/>
</dbReference>
<feature type="compositionally biased region" description="Low complexity" evidence="1">
    <location>
        <begin position="489"/>
        <end position="498"/>
    </location>
</feature>
<feature type="compositionally biased region" description="Gly residues" evidence="1">
    <location>
        <begin position="201"/>
        <end position="213"/>
    </location>
</feature>
<dbReference type="InterPro" id="IPR009060">
    <property type="entry name" value="UBA-like_sf"/>
</dbReference>
<feature type="domain" description="Ubiquitin-like" evidence="3">
    <location>
        <begin position="1"/>
        <end position="61"/>
    </location>
</feature>
<dbReference type="SMART" id="SM00165">
    <property type="entry name" value="UBA"/>
    <property type="match status" value="2"/>
</dbReference>
<evidence type="ECO:0000259" key="2">
    <source>
        <dbReference type="PROSITE" id="PS50030"/>
    </source>
</evidence>
<evidence type="ECO:0000313" key="4">
    <source>
        <dbReference type="EMBL" id="KAI3433396.1"/>
    </source>
</evidence>
<feature type="domain" description="UBA" evidence="2">
    <location>
        <begin position="283"/>
        <end position="323"/>
    </location>
</feature>
<reference evidence="4" key="2">
    <citation type="submission" date="2020-11" db="EMBL/GenBank/DDBJ databases">
        <authorList>
            <person name="Cecchin M."/>
            <person name="Marcolungo L."/>
            <person name="Rossato M."/>
            <person name="Girolomoni L."/>
            <person name="Cosentino E."/>
            <person name="Cuine S."/>
            <person name="Li-Beisson Y."/>
            <person name="Delledonne M."/>
            <person name="Ballottari M."/>
        </authorList>
    </citation>
    <scope>NUCLEOTIDE SEQUENCE</scope>
    <source>
        <strain evidence="4">211/11P</strain>
        <tissue evidence="4">Whole cell</tissue>
    </source>
</reference>
<sequence length="535" mass="55290">MKLHVRTVSGGMVPLVVQAEGELSVKALLDQLVGMPEAAGAEHPRLVYHGRVLREGSKLRDALADGDVVVLLPGRRVLLPRLPASPQSKGPSLREINAAIREDLARQGPGRLAAAEAAAQRQAREPRPQQQQQPTDVLTEALMTGELGALRAYLEQLQESLRGPGGGGAAPAADGAAAARANLALEDLFGQVAVAAMQAGGGAGGGAAAGGLLGDEDEEDEEEEEEEDDELLTDEEGGEEDEEEDEGELFDSEEEGSQYTEGELEEEEGGEGAGELLPPQLPELDSTHLAALMEMGFGEGLCRNALLMGRNRFDPALEWLLGHAEDPAAAEPLSGAQLARLYGRAPARLGPVADQAHLSHLLDMGFGRQQAEQALRTFNNSLPAAAAWLLTAGFIGGEEDAPAASPPPAEQAPEAAGAAAADEARSGRPASIGSSRGDEPQTQEEPSAAGWAPQVGQPASASGSDSEGDDPALLQRSSGGSSVDDRDGGQPPAGQQQQHLEAQAGRPGPLLESEAEEEGGEEAPPLLAADDDTAA</sequence>
<dbReference type="Gene3D" id="1.10.8.10">
    <property type="entry name" value="DNA helicase RuvA subunit, C-terminal domain"/>
    <property type="match status" value="2"/>
</dbReference>
<dbReference type="GO" id="GO:0031593">
    <property type="term" value="F:polyubiquitin modification-dependent protein binding"/>
    <property type="evidence" value="ECO:0007669"/>
    <property type="project" value="UniProtKB-ARBA"/>
</dbReference>